<dbReference type="InterPro" id="IPR036942">
    <property type="entry name" value="Beta-barrel_TonB_sf"/>
</dbReference>
<dbReference type="Gene3D" id="2.40.170.20">
    <property type="entry name" value="TonB-dependent receptor, beta-barrel domain"/>
    <property type="match status" value="1"/>
</dbReference>
<evidence type="ECO:0000256" key="11">
    <source>
        <dbReference type="SAM" id="SignalP"/>
    </source>
</evidence>
<evidence type="ECO:0000256" key="2">
    <source>
        <dbReference type="ARBA" id="ARBA00022448"/>
    </source>
</evidence>
<comment type="caution">
    <text evidence="14">The sequence shown here is derived from an EMBL/GenBank/DDBJ whole genome shotgun (WGS) entry which is preliminary data.</text>
</comment>
<evidence type="ECO:0000256" key="7">
    <source>
        <dbReference type="ARBA" id="ARBA00023237"/>
    </source>
</evidence>
<evidence type="ECO:0000256" key="10">
    <source>
        <dbReference type="SAM" id="MobiDB-lite"/>
    </source>
</evidence>
<keyword evidence="3 8" id="KW-1134">Transmembrane beta strand</keyword>
<evidence type="ECO:0000256" key="4">
    <source>
        <dbReference type="ARBA" id="ARBA00022692"/>
    </source>
</evidence>
<organism evidence="14 15">
    <name type="scientific">Rubritalea spongiae</name>
    <dbReference type="NCBI Taxonomy" id="430797"/>
    <lineage>
        <taxon>Bacteria</taxon>
        <taxon>Pseudomonadati</taxon>
        <taxon>Verrucomicrobiota</taxon>
        <taxon>Verrucomicrobiia</taxon>
        <taxon>Verrucomicrobiales</taxon>
        <taxon>Rubritaleaceae</taxon>
        <taxon>Rubritalea</taxon>
    </lineage>
</organism>
<keyword evidence="2 8" id="KW-0813">Transport</keyword>
<dbReference type="Gene3D" id="2.170.130.10">
    <property type="entry name" value="TonB-dependent receptor, plug domain"/>
    <property type="match status" value="1"/>
</dbReference>
<dbReference type="InterPro" id="IPR000531">
    <property type="entry name" value="Beta-barrel_TonB"/>
</dbReference>
<dbReference type="PANTHER" id="PTHR30069:SF28">
    <property type="entry name" value="TONB-DEPENDENT RECEPTOR YNCD-RELATED"/>
    <property type="match status" value="1"/>
</dbReference>
<feature type="chain" id="PRO_5045694220" evidence="11">
    <location>
        <begin position="21"/>
        <end position="675"/>
    </location>
</feature>
<keyword evidence="6 8" id="KW-0472">Membrane</keyword>
<feature type="domain" description="TonB-dependent receptor-like beta-barrel" evidence="12">
    <location>
        <begin position="217"/>
        <end position="640"/>
    </location>
</feature>
<evidence type="ECO:0000256" key="5">
    <source>
        <dbReference type="ARBA" id="ARBA00023077"/>
    </source>
</evidence>
<evidence type="ECO:0000313" key="15">
    <source>
        <dbReference type="Proteomes" id="UP001597297"/>
    </source>
</evidence>
<gene>
    <name evidence="14" type="ORF">ACFSQZ_13670</name>
</gene>
<feature type="signal peptide" evidence="11">
    <location>
        <begin position="1"/>
        <end position="20"/>
    </location>
</feature>
<evidence type="ECO:0000259" key="13">
    <source>
        <dbReference type="Pfam" id="PF07715"/>
    </source>
</evidence>
<comment type="similarity">
    <text evidence="8 9">Belongs to the TonB-dependent receptor family.</text>
</comment>
<sequence>MKFTKAGFLFVSLTPSLLLADSNENLETTTITAQSPDLLDSIALTEEQIRHLPGTGSIVQIDDLTGRVIKPQDLFEFNPQVYAQSSGTSVDSRLSVRGSGLQRRYGSRGVSLLVDGIPANDADGSFYFRVINPLSIDHINVYPGANGLLYGGSQLGGAINIVQKNGVSDPGAEMTLEYGSFETFRCSVQYGVEQGNWDFFSSYSYQESDGYRDMQNWHSHHFTANLGYLWSDQAQTRFYFLYSDSDAQLAGSLTEDEFHDDPTQSAPGQDPRTDRDLSTIKLSQRTTWGTDKANYAFYTYYQYLDFDHLTGIGVGAFNNLVDYDTDEVGIGFQSENEWQLASTKQILRSNVTYNYGRNEVGGYSGFVPFPGAPVGSNARDDVAANFNLYLENETQFTETDHIFLGAGYVEAKRKRRVEPENDNQTDFDENQGDAVWRVGYLKDLNESNQLFINLSQSFEAAPFSEVVAEVSPQTAQSIEAGSRFQHGFASGQISAYYSQVNDEFIDVEVAPDVYQTTNEDTIHAGLEAYLALDLNDAFNWNSDYQLDFVQSYQLNDFSFDGGQYDGNEIPVVAKHVYAGTLQLTAPDAKWNTAITVDWLPSGIVADNKNTIESDGYNIWKWSLELNVNQHLTLYGGVDNIFDEAYVSSVTVNPSSDAYLSPGDGRAAYLGATLKW</sequence>
<dbReference type="RefSeq" id="WP_377093475.1">
    <property type="nucleotide sequence ID" value="NZ_JBHSJM010000001.1"/>
</dbReference>
<reference evidence="15" key="1">
    <citation type="journal article" date="2019" name="Int. J. Syst. Evol. Microbiol.">
        <title>The Global Catalogue of Microorganisms (GCM) 10K type strain sequencing project: providing services to taxonomists for standard genome sequencing and annotation.</title>
        <authorList>
            <consortium name="The Broad Institute Genomics Platform"/>
            <consortium name="The Broad Institute Genome Sequencing Center for Infectious Disease"/>
            <person name="Wu L."/>
            <person name="Ma J."/>
        </authorList>
    </citation>
    <scope>NUCLEOTIDE SEQUENCE [LARGE SCALE GENOMIC DNA]</scope>
    <source>
        <strain evidence="15">JCM 16545</strain>
    </source>
</reference>
<dbReference type="PROSITE" id="PS52016">
    <property type="entry name" value="TONB_DEPENDENT_REC_3"/>
    <property type="match status" value="1"/>
</dbReference>
<evidence type="ECO:0000256" key="6">
    <source>
        <dbReference type="ARBA" id="ARBA00023136"/>
    </source>
</evidence>
<keyword evidence="7 8" id="KW-0998">Cell outer membrane</keyword>
<name>A0ABW5E4F6_9BACT</name>
<dbReference type="Pfam" id="PF00593">
    <property type="entry name" value="TonB_dep_Rec_b-barrel"/>
    <property type="match status" value="1"/>
</dbReference>
<keyword evidence="14" id="KW-0675">Receptor</keyword>
<dbReference type="PANTHER" id="PTHR30069">
    <property type="entry name" value="TONB-DEPENDENT OUTER MEMBRANE RECEPTOR"/>
    <property type="match status" value="1"/>
</dbReference>
<keyword evidence="15" id="KW-1185">Reference proteome</keyword>
<evidence type="ECO:0000256" key="1">
    <source>
        <dbReference type="ARBA" id="ARBA00004571"/>
    </source>
</evidence>
<feature type="domain" description="TonB-dependent receptor plug" evidence="13">
    <location>
        <begin position="52"/>
        <end position="158"/>
    </location>
</feature>
<dbReference type="Proteomes" id="UP001597297">
    <property type="component" value="Unassembled WGS sequence"/>
</dbReference>
<feature type="region of interest" description="Disordered" evidence="10">
    <location>
        <begin position="255"/>
        <end position="276"/>
    </location>
</feature>
<evidence type="ECO:0000256" key="9">
    <source>
        <dbReference type="RuleBase" id="RU003357"/>
    </source>
</evidence>
<dbReference type="InterPro" id="IPR039426">
    <property type="entry name" value="TonB-dep_rcpt-like"/>
</dbReference>
<dbReference type="InterPro" id="IPR037066">
    <property type="entry name" value="Plug_dom_sf"/>
</dbReference>
<dbReference type="SUPFAM" id="SSF56935">
    <property type="entry name" value="Porins"/>
    <property type="match status" value="1"/>
</dbReference>
<dbReference type="InterPro" id="IPR012910">
    <property type="entry name" value="Plug_dom"/>
</dbReference>
<keyword evidence="4 8" id="KW-0812">Transmembrane</keyword>
<dbReference type="Pfam" id="PF07715">
    <property type="entry name" value="Plug"/>
    <property type="match status" value="1"/>
</dbReference>
<accession>A0ABW5E4F6</accession>
<evidence type="ECO:0000256" key="3">
    <source>
        <dbReference type="ARBA" id="ARBA00022452"/>
    </source>
</evidence>
<protein>
    <submittedName>
        <fullName evidence="14">TonB-dependent receptor family protein</fullName>
    </submittedName>
</protein>
<dbReference type="EMBL" id="JBHUJC010000042">
    <property type="protein sequence ID" value="MFD2277521.1"/>
    <property type="molecule type" value="Genomic_DNA"/>
</dbReference>
<keyword evidence="5 9" id="KW-0798">TonB box</keyword>
<keyword evidence="11" id="KW-0732">Signal</keyword>
<evidence type="ECO:0000313" key="14">
    <source>
        <dbReference type="EMBL" id="MFD2277521.1"/>
    </source>
</evidence>
<evidence type="ECO:0000259" key="12">
    <source>
        <dbReference type="Pfam" id="PF00593"/>
    </source>
</evidence>
<evidence type="ECO:0000256" key="8">
    <source>
        <dbReference type="PROSITE-ProRule" id="PRU01360"/>
    </source>
</evidence>
<comment type="subcellular location">
    <subcellularLocation>
        <location evidence="1 8">Cell outer membrane</location>
        <topology evidence="1 8">Multi-pass membrane protein</topology>
    </subcellularLocation>
</comment>
<proteinExistence type="inferred from homology"/>